<organism evidence="1 2">
    <name type="scientific">Microbotryum intermedium</name>
    <dbReference type="NCBI Taxonomy" id="269621"/>
    <lineage>
        <taxon>Eukaryota</taxon>
        <taxon>Fungi</taxon>
        <taxon>Dikarya</taxon>
        <taxon>Basidiomycota</taxon>
        <taxon>Pucciniomycotina</taxon>
        <taxon>Microbotryomycetes</taxon>
        <taxon>Microbotryales</taxon>
        <taxon>Microbotryaceae</taxon>
        <taxon>Microbotryum</taxon>
    </lineage>
</organism>
<proteinExistence type="predicted"/>
<protein>
    <submittedName>
        <fullName evidence="1">BQ2448_7683 protein</fullName>
    </submittedName>
</protein>
<evidence type="ECO:0000313" key="1">
    <source>
        <dbReference type="EMBL" id="SCV74654.1"/>
    </source>
</evidence>
<dbReference type="EMBL" id="FMSP01000023">
    <property type="protein sequence ID" value="SCV74654.1"/>
    <property type="molecule type" value="Genomic_DNA"/>
</dbReference>
<keyword evidence="2" id="KW-1185">Reference proteome</keyword>
<gene>
    <name evidence="1" type="ORF">BQ2448_7683</name>
</gene>
<dbReference type="Proteomes" id="UP000198372">
    <property type="component" value="Unassembled WGS sequence"/>
</dbReference>
<dbReference type="OrthoDB" id="6133115at2759"/>
<reference evidence="2" key="1">
    <citation type="submission" date="2016-09" db="EMBL/GenBank/DDBJ databases">
        <authorList>
            <person name="Jeantristanb JTB J.-T."/>
            <person name="Ricardo R."/>
        </authorList>
    </citation>
    <scope>NUCLEOTIDE SEQUENCE [LARGE SCALE GENOMIC DNA]</scope>
</reference>
<accession>A0A238FS22</accession>
<dbReference type="AlphaFoldDB" id="A0A238FS22"/>
<name>A0A238FS22_9BASI</name>
<evidence type="ECO:0000313" key="2">
    <source>
        <dbReference type="Proteomes" id="UP000198372"/>
    </source>
</evidence>
<sequence>METVLFSYNTDVMPYSRGAQFQGIWAIQNKTISIFYGYVNAIALQRISWRSYLVYTAVMEIAALFDGEGSHTQVAGILVDENEIEHEK</sequence>
<dbReference type="STRING" id="269621.A0A238FS22"/>